<dbReference type="GO" id="GO:0030145">
    <property type="term" value="F:manganese ion binding"/>
    <property type="evidence" value="ECO:0007669"/>
    <property type="project" value="TreeGrafter"/>
</dbReference>
<dbReference type="InterPro" id="IPR013035">
    <property type="entry name" value="PEP_carboxykinase_C"/>
</dbReference>
<proteinExistence type="inferred from homology"/>
<keyword evidence="8" id="KW-0464">Manganese</keyword>
<evidence type="ECO:0000259" key="11">
    <source>
        <dbReference type="Pfam" id="PF17297"/>
    </source>
</evidence>
<evidence type="ECO:0000256" key="4">
    <source>
        <dbReference type="ARBA" id="ARBA00022723"/>
    </source>
</evidence>
<sequence length="636" mass="71465">MKGCKEGEKYSKMDETVCPTCYYPSVKVREHRINEACQFIVPRQTNTMIVPGHGHVPVIKGDLSWLSLEVSMFLNECVRLMTPSAIRLCNGSVFEAQELRDVIGYENHSDEQRQLDRFHLMTPDVGYDDVHVITKDRLDAEPENLKLDMGTTSKESFQQSESSEGVDGIRMSSHYISAPNFEFQKGKRFDGCMNGRIMYVVPFSMGCIGSRQSVCGVQVTDDPILVLNLRTTFRVLSSVWDVIASTTNFLRSVHTIGMPRPIIRSIVKNSPPTENSTGSFIVLKHDEQQIWSHGYSFGRTSRFGKTFSVHACSWIGAKKGWLAENGYILAITNPKNVTIYVVYSSLSSVAKITEGLTSGWKIEVMSSQTVWVHWHEGKMYAVAPENDEMAEMHTSENRRNLLNGKAADYQIQSFNPQKTMWNSDLGVPISAYIFANRRSDQFPLILESNKWDEGVVLAAGIRVSAKKHAERDSAESHENLLVECPMLRVDPINFSFAKYINHWLEMGIAVEGMSTEKSEAGQQRLLPPPIFFTNLSQEMEGKVIWPGGVDNARIFEYIFARCTNPADVSNTTSSGLGKVPKSLDLSVLVNLPPLLQINVRFWLQELSRLRAFFKSQMGCCLPPQLDKALTDLAGNV</sequence>
<evidence type="ECO:0000256" key="2">
    <source>
        <dbReference type="ARBA" id="ARBA00005796"/>
    </source>
</evidence>
<keyword evidence="4" id="KW-0479">Metal-binding</keyword>
<dbReference type="GO" id="GO:0046327">
    <property type="term" value="P:glycerol biosynthetic process from pyruvate"/>
    <property type="evidence" value="ECO:0007669"/>
    <property type="project" value="TreeGrafter"/>
</dbReference>
<evidence type="ECO:0000256" key="7">
    <source>
        <dbReference type="ARBA" id="ARBA00023134"/>
    </source>
</evidence>
<dbReference type="GO" id="GO:0019543">
    <property type="term" value="P:propionate catabolic process"/>
    <property type="evidence" value="ECO:0007669"/>
    <property type="project" value="TreeGrafter"/>
</dbReference>
<dbReference type="Proteomes" id="UP000005237">
    <property type="component" value="Unassembled WGS sequence"/>
</dbReference>
<dbReference type="GO" id="GO:0071333">
    <property type="term" value="P:cellular response to glucose stimulus"/>
    <property type="evidence" value="ECO:0007669"/>
    <property type="project" value="TreeGrafter"/>
</dbReference>
<organism evidence="12 13">
    <name type="scientific">Caenorhabditis japonica</name>
    <dbReference type="NCBI Taxonomy" id="281687"/>
    <lineage>
        <taxon>Eukaryota</taxon>
        <taxon>Metazoa</taxon>
        <taxon>Ecdysozoa</taxon>
        <taxon>Nematoda</taxon>
        <taxon>Chromadorea</taxon>
        <taxon>Rhabditida</taxon>
        <taxon>Rhabditina</taxon>
        <taxon>Rhabditomorpha</taxon>
        <taxon>Rhabditoidea</taxon>
        <taxon>Rhabditidae</taxon>
        <taxon>Peloderinae</taxon>
        <taxon>Caenorhabditis</taxon>
    </lineage>
</organism>
<dbReference type="SUPFAM" id="SSF68923">
    <property type="entry name" value="PEP carboxykinase N-terminal domain"/>
    <property type="match status" value="1"/>
</dbReference>
<dbReference type="EnsemblMetazoa" id="CJA01305.1">
    <property type="protein sequence ID" value="CJA01305.1"/>
    <property type="gene ID" value="WBGene00120509"/>
</dbReference>
<evidence type="ECO:0000256" key="8">
    <source>
        <dbReference type="ARBA" id="ARBA00023211"/>
    </source>
</evidence>
<evidence type="ECO:0000256" key="6">
    <source>
        <dbReference type="ARBA" id="ARBA00022793"/>
    </source>
</evidence>
<dbReference type="GO" id="GO:0042594">
    <property type="term" value="P:response to starvation"/>
    <property type="evidence" value="ECO:0007669"/>
    <property type="project" value="TreeGrafter"/>
</dbReference>
<accession>A0A8R1HH16</accession>
<keyword evidence="9" id="KW-0456">Lyase</keyword>
<dbReference type="GO" id="GO:0033993">
    <property type="term" value="P:response to lipid"/>
    <property type="evidence" value="ECO:0007669"/>
    <property type="project" value="TreeGrafter"/>
</dbReference>
<comment type="cofactor">
    <cofactor evidence="1">
        <name>Mn(2+)</name>
        <dbReference type="ChEBI" id="CHEBI:29035"/>
    </cofactor>
</comment>
<dbReference type="EC" id="4.1.1.32" evidence="3"/>
<keyword evidence="7" id="KW-0342">GTP-binding</keyword>
<comment type="similarity">
    <text evidence="2">Belongs to the phosphoenolpyruvate carboxykinase [GTP] family.</text>
</comment>
<dbReference type="Gene3D" id="3.40.449.10">
    <property type="entry name" value="Phosphoenolpyruvate Carboxykinase, domain 1"/>
    <property type="match status" value="1"/>
</dbReference>
<evidence type="ECO:0000256" key="1">
    <source>
        <dbReference type="ARBA" id="ARBA00001936"/>
    </source>
</evidence>
<dbReference type="AlphaFoldDB" id="A0A8R1HH16"/>
<dbReference type="InterPro" id="IPR008210">
    <property type="entry name" value="PEP_carboxykinase_N"/>
</dbReference>
<dbReference type="GO" id="GO:0006107">
    <property type="term" value="P:oxaloacetate metabolic process"/>
    <property type="evidence" value="ECO:0007669"/>
    <property type="project" value="TreeGrafter"/>
</dbReference>
<dbReference type="Pfam" id="PF00821">
    <property type="entry name" value="PEPCK_GTP"/>
    <property type="match status" value="1"/>
</dbReference>
<feature type="domain" description="Phosphoenolpyruvate carboxykinase C-terminal P-loop" evidence="10">
    <location>
        <begin position="412"/>
        <end position="632"/>
    </location>
</feature>
<dbReference type="PANTHER" id="PTHR11561">
    <property type="entry name" value="PHOSPHOENOLPYRUVATE CARBOXYKINASE"/>
    <property type="match status" value="1"/>
</dbReference>
<dbReference type="PIRSF" id="PIRSF001348">
    <property type="entry name" value="PEP_carboxykinase_GTP"/>
    <property type="match status" value="1"/>
</dbReference>
<feature type="domain" description="Phosphoenolpyruvate carboxykinase GTP-utilising N-terminal" evidence="11">
    <location>
        <begin position="73"/>
        <end position="313"/>
    </location>
</feature>
<dbReference type="GO" id="GO:0004613">
    <property type="term" value="F:phosphoenolpyruvate carboxykinase (GTP) activity"/>
    <property type="evidence" value="ECO:0007669"/>
    <property type="project" value="UniProtKB-EC"/>
</dbReference>
<dbReference type="PANTHER" id="PTHR11561:SF2">
    <property type="entry name" value="PHOSPHOENOLPYRUVATE CARBOXYKINASE (GTP)"/>
    <property type="match status" value="1"/>
</dbReference>
<evidence type="ECO:0000256" key="3">
    <source>
        <dbReference type="ARBA" id="ARBA00012306"/>
    </source>
</evidence>
<dbReference type="InterPro" id="IPR035078">
    <property type="entry name" value="PEP_carboxykinase_GTP_N"/>
</dbReference>
<keyword evidence="6" id="KW-0210">Decarboxylase</keyword>
<protein>
    <recommendedName>
        <fullName evidence="3">phosphoenolpyruvate carboxykinase (GTP)</fullName>
        <ecNumber evidence="3">4.1.1.32</ecNumber>
    </recommendedName>
</protein>
<dbReference type="Pfam" id="PF17297">
    <property type="entry name" value="PEPCK_N"/>
    <property type="match status" value="1"/>
</dbReference>
<reference evidence="13" key="1">
    <citation type="submission" date="2010-08" db="EMBL/GenBank/DDBJ databases">
        <authorList>
            <consortium name="Caenorhabditis japonica Sequencing Consortium"/>
            <person name="Wilson R.K."/>
        </authorList>
    </citation>
    <scope>NUCLEOTIDE SEQUENCE [LARGE SCALE GENOMIC DNA]</scope>
    <source>
        <strain evidence="13">DF5081</strain>
    </source>
</reference>
<dbReference type="GO" id="GO:0005829">
    <property type="term" value="C:cytosol"/>
    <property type="evidence" value="ECO:0007669"/>
    <property type="project" value="TreeGrafter"/>
</dbReference>
<evidence type="ECO:0000259" key="10">
    <source>
        <dbReference type="Pfam" id="PF00821"/>
    </source>
</evidence>
<dbReference type="Gene3D" id="3.90.228.20">
    <property type="match status" value="1"/>
</dbReference>
<dbReference type="GO" id="GO:0005525">
    <property type="term" value="F:GTP binding"/>
    <property type="evidence" value="ECO:0007669"/>
    <property type="project" value="UniProtKB-KW"/>
</dbReference>
<evidence type="ECO:0000256" key="9">
    <source>
        <dbReference type="ARBA" id="ARBA00023239"/>
    </source>
</evidence>
<evidence type="ECO:0000313" key="13">
    <source>
        <dbReference type="Proteomes" id="UP000005237"/>
    </source>
</evidence>
<evidence type="ECO:0000256" key="5">
    <source>
        <dbReference type="ARBA" id="ARBA00022741"/>
    </source>
</evidence>
<reference evidence="12" key="2">
    <citation type="submission" date="2022-06" db="UniProtKB">
        <authorList>
            <consortium name="EnsemblMetazoa"/>
        </authorList>
    </citation>
    <scope>IDENTIFICATION</scope>
    <source>
        <strain evidence="12">DF5081</strain>
    </source>
</reference>
<keyword evidence="5" id="KW-0547">Nucleotide-binding</keyword>
<dbReference type="InterPro" id="IPR035077">
    <property type="entry name" value="PEP_carboxykinase_GTP_C"/>
</dbReference>
<dbReference type="SUPFAM" id="SSF53795">
    <property type="entry name" value="PEP carboxykinase-like"/>
    <property type="match status" value="1"/>
</dbReference>
<name>A0A8R1HH16_CAEJA</name>
<keyword evidence="13" id="KW-1185">Reference proteome</keyword>
<dbReference type="InterPro" id="IPR008209">
    <property type="entry name" value="PEP_carboxykinase_GTP"/>
</dbReference>
<dbReference type="GO" id="GO:0006094">
    <property type="term" value="P:gluconeogenesis"/>
    <property type="evidence" value="ECO:0007669"/>
    <property type="project" value="InterPro"/>
</dbReference>
<evidence type="ECO:0000313" key="12">
    <source>
        <dbReference type="EnsemblMetazoa" id="CJA01305.1"/>
    </source>
</evidence>